<dbReference type="OrthoDB" id="10250354at2759"/>
<feature type="compositionally biased region" description="Basic and acidic residues" evidence="1">
    <location>
        <begin position="133"/>
        <end position="200"/>
    </location>
</feature>
<dbReference type="Gene3D" id="1.10.287.110">
    <property type="entry name" value="DnaJ domain"/>
    <property type="match status" value="1"/>
</dbReference>
<accession>A0A2D3V5C8</accession>
<feature type="compositionally biased region" description="Basic and acidic residues" evidence="1">
    <location>
        <begin position="493"/>
        <end position="516"/>
    </location>
</feature>
<dbReference type="InterPro" id="IPR052594">
    <property type="entry name" value="J_domain-containing_protein"/>
</dbReference>
<evidence type="ECO:0000313" key="4">
    <source>
        <dbReference type="Proteomes" id="UP000225277"/>
    </source>
</evidence>
<dbReference type="Pfam" id="PF00226">
    <property type="entry name" value="DnaJ"/>
    <property type="match status" value="1"/>
</dbReference>
<dbReference type="PROSITE" id="PS50076">
    <property type="entry name" value="DNAJ_2"/>
    <property type="match status" value="1"/>
</dbReference>
<dbReference type="GO" id="GO:0031072">
    <property type="term" value="F:heat shock protein binding"/>
    <property type="evidence" value="ECO:0007669"/>
    <property type="project" value="TreeGrafter"/>
</dbReference>
<feature type="compositionally biased region" description="Basic and acidic residues" evidence="1">
    <location>
        <begin position="321"/>
        <end position="358"/>
    </location>
</feature>
<dbReference type="PROSITE" id="PS00636">
    <property type="entry name" value="DNAJ_1"/>
    <property type="match status" value="1"/>
</dbReference>
<gene>
    <name evidence="3" type="ORF">RCC_02524</name>
</gene>
<sequence>MDLPPDPYLALGLPKDATQAAVKTAHRKLVLKCHPDKVTDPAAKQAAADQFHKIQTAYEILIDEDRRGRYDAQVRLASLRKDAMERPGAGAARPSYKSSHEPSARPAYASRASERMPPQYEERRPSYAAADYFDARPRPSPARKEPEYERPSKRSEAKEKPRTSTRDAKESERERRKEKTRKTDRETRKDRETKYTPRVDDDSESDSDEYARRSGRMREEEAMRKARQAHYEEVYRHRKESAAEPHDVYTRKMDDARDYIQSSRVRPRTEPPMEDAPRSRARADPREEAERRPSAARMASTKDKVEYVKGRDGRPAVVVRRTSERPKSKDVEPPRAEYSHRREPERRSSAEKLADRRPPMLNTSKSSPSDIRMPAMEKQRAQSMQVEAEPAPRVSPVKRSETMPYGVPRAAENAPPTKGSHLRQTEFSEGLATPATTPDHATPPANKYNYSRQYADDAEYPTPDGYRTELREPGSKSRPTVPHRVTRSPSPIKESRDVREQREERSRDPSSRDGRSARTSSARQPSAPQPAMPPRTTSYMYSGPGQGVEAYDRASRPAMPRGESMRSEVPTREGLYYGEVPTTKNGVPPRHRSAAVDEGIRYAKKPKPEDIKVQSGYSSVGRRAPERPMYTRSGSGYGVKA</sequence>
<protein>
    <recommendedName>
        <fullName evidence="2">J domain-containing protein</fullName>
    </recommendedName>
</protein>
<feature type="compositionally biased region" description="Basic and acidic residues" evidence="1">
    <location>
        <begin position="300"/>
        <end position="314"/>
    </location>
</feature>
<feature type="compositionally biased region" description="Basic and acidic residues" evidence="1">
    <location>
        <begin position="466"/>
        <end position="475"/>
    </location>
</feature>
<feature type="compositionally biased region" description="Basic and acidic residues" evidence="1">
    <location>
        <begin position="594"/>
        <end position="612"/>
    </location>
</feature>
<dbReference type="GO" id="GO:0005737">
    <property type="term" value="C:cytoplasm"/>
    <property type="evidence" value="ECO:0007669"/>
    <property type="project" value="TreeGrafter"/>
</dbReference>
<keyword evidence="4" id="KW-1185">Reference proteome</keyword>
<proteinExistence type="predicted"/>
<reference evidence="3 4" key="1">
    <citation type="submission" date="2016-03" db="EMBL/GenBank/DDBJ databases">
        <authorList>
            <person name="Ploux O."/>
        </authorList>
    </citation>
    <scope>NUCLEOTIDE SEQUENCE [LARGE SCALE GENOMIC DNA]</scope>
    <source>
        <strain evidence="3 4">URUG2</strain>
    </source>
</reference>
<dbReference type="InterPro" id="IPR001623">
    <property type="entry name" value="DnaJ_domain"/>
</dbReference>
<dbReference type="EMBL" id="FJUY01000003">
    <property type="protein sequence ID" value="CZT16689.1"/>
    <property type="molecule type" value="Genomic_DNA"/>
</dbReference>
<feature type="region of interest" description="Disordered" evidence="1">
    <location>
        <begin position="85"/>
        <end position="641"/>
    </location>
</feature>
<feature type="compositionally biased region" description="Basic and acidic residues" evidence="1">
    <location>
        <begin position="209"/>
        <end position="258"/>
    </location>
</feature>
<dbReference type="SMART" id="SM00271">
    <property type="entry name" value="DnaJ"/>
    <property type="match status" value="1"/>
</dbReference>
<dbReference type="STRING" id="112498.A0A2D3V5C8"/>
<dbReference type="RefSeq" id="XP_023623582.1">
    <property type="nucleotide sequence ID" value="XM_023767814.1"/>
</dbReference>
<dbReference type="Proteomes" id="UP000225277">
    <property type="component" value="Unassembled WGS sequence"/>
</dbReference>
<name>A0A2D3V5C8_9PEZI</name>
<feature type="compositionally biased region" description="Basic and acidic residues" evidence="1">
    <location>
        <begin position="267"/>
        <end position="293"/>
    </location>
</feature>
<evidence type="ECO:0000256" key="1">
    <source>
        <dbReference type="SAM" id="MobiDB-lite"/>
    </source>
</evidence>
<evidence type="ECO:0000259" key="2">
    <source>
        <dbReference type="PROSITE" id="PS50076"/>
    </source>
</evidence>
<dbReference type="GO" id="GO:0005634">
    <property type="term" value="C:nucleus"/>
    <property type="evidence" value="ECO:0007669"/>
    <property type="project" value="TreeGrafter"/>
</dbReference>
<dbReference type="GeneID" id="35597739"/>
<organism evidence="3 4">
    <name type="scientific">Ramularia collo-cygni</name>
    <dbReference type="NCBI Taxonomy" id="112498"/>
    <lineage>
        <taxon>Eukaryota</taxon>
        <taxon>Fungi</taxon>
        <taxon>Dikarya</taxon>
        <taxon>Ascomycota</taxon>
        <taxon>Pezizomycotina</taxon>
        <taxon>Dothideomycetes</taxon>
        <taxon>Dothideomycetidae</taxon>
        <taxon>Mycosphaerellales</taxon>
        <taxon>Mycosphaerellaceae</taxon>
        <taxon>Ramularia</taxon>
    </lineage>
</organism>
<dbReference type="InterPro" id="IPR018253">
    <property type="entry name" value="DnaJ_domain_CS"/>
</dbReference>
<dbReference type="AlphaFoldDB" id="A0A2D3V5C8"/>
<feature type="domain" description="J" evidence="2">
    <location>
        <begin position="6"/>
        <end position="74"/>
    </location>
</feature>
<dbReference type="PANTHER" id="PTHR44144:SF1">
    <property type="entry name" value="DNAJ HOMOLOG SUBFAMILY C MEMBER 9"/>
    <property type="match status" value="1"/>
</dbReference>
<dbReference type="PRINTS" id="PR00625">
    <property type="entry name" value="JDOMAIN"/>
</dbReference>
<dbReference type="SUPFAM" id="SSF46565">
    <property type="entry name" value="Chaperone J-domain"/>
    <property type="match status" value="1"/>
</dbReference>
<evidence type="ECO:0000313" key="3">
    <source>
        <dbReference type="EMBL" id="CZT16689.1"/>
    </source>
</evidence>
<feature type="compositionally biased region" description="Low complexity" evidence="1">
    <location>
        <begin position="432"/>
        <end position="445"/>
    </location>
</feature>
<dbReference type="PANTHER" id="PTHR44144">
    <property type="entry name" value="DNAJ HOMOLOG SUBFAMILY C MEMBER 9"/>
    <property type="match status" value="1"/>
</dbReference>
<dbReference type="CDD" id="cd06257">
    <property type="entry name" value="DnaJ"/>
    <property type="match status" value="1"/>
</dbReference>
<dbReference type="InterPro" id="IPR036869">
    <property type="entry name" value="J_dom_sf"/>
</dbReference>